<feature type="region of interest" description="Disordered" evidence="1">
    <location>
        <begin position="1"/>
        <end position="36"/>
    </location>
</feature>
<protein>
    <submittedName>
        <fullName evidence="2">Uncharacterized protein</fullName>
    </submittedName>
</protein>
<name>U5WZ63_MYCKA</name>
<dbReference type="HOGENOM" id="CLU_1271131_0_0_11"/>
<feature type="region of interest" description="Disordered" evidence="1">
    <location>
        <begin position="97"/>
        <end position="137"/>
    </location>
</feature>
<proteinExistence type="predicted"/>
<accession>U5WZ63</accession>
<evidence type="ECO:0000313" key="3">
    <source>
        <dbReference type="Proteomes" id="UP000017786"/>
    </source>
</evidence>
<dbReference type="EMBL" id="CP006835">
    <property type="protein sequence ID" value="AGZ54227.1"/>
    <property type="molecule type" value="Genomic_DNA"/>
</dbReference>
<evidence type="ECO:0000256" key="1">
    <source>
        <dbReference type="SAM" id="MobiDB-lite"/>
    </source>
</evidence>
<feature type="compositionally biased region" description="Polar residues" evidence="1">
    <location>
        <begin position="97"/>
        <end position="123"/>
    </location>
</feature>
<evidence type="ECO:0000313" key="2">
    <source>
        <dbReference type="EMBL" id="AGZ54227.1"/>
    </source>
</evidence>
<gene>
    <name evidence="2" type="ORF">MKAN_13185</name>
</gene>
<dbReference type="Proteomes" id="UP000017786">
    <property type="component" value="Chromosome"/>
</dbReference>
<sequence>MFEYSNDRAPQPQNKAHARGSDSAPGHVRLTKSRRGTRAAGLALGALAITGGVTGVLDASTATTNGPTVTVGRLAITLTANHGFKLDTCTAGNSGIAQGDNTNSGNSSNIDSSEGTGANNGDTASDPIVISNSDTTSAVGGDLTNQVGVDVQEIPENIIASDLATDNVDIATADIGAELGNNNNNNNAPPPVGMMWPDGLPRWANLPPYDPNDPDDN</sequence>
<organism evidence="2 3">
    <name type="scientific">Mycobacterium kansasii ATCC 12478</name>
    <dbReference type="NCBI Taxonomy" id="557599"/>
    <lineage>
        <taxon>Bacteria</taxon>
        <taxon>Bacillati</taxon>
        <taxon>Actinomycetota</taxon>
        <taxon>Actinomycetes</taxon>
        <taxon>Mycobacteriales</taxon>
        <taxon>Mycobacteriaceae</taxon>
        <taxon>Mycobacterium</taxon>
    </lineage>
</organism>
<dbReference type="AlphaFoldDB" id="U5WZ63"/>
<dbReference type="KEGG" id="mkn:MKAN_13185"/>
<reference evidence="2 3" key="1">
    <citation type="submission" date="2013-10" db="EMBL/GenBank/DDBJ databases">
        <title>Genome sequence of Mycobacterium kansasii.</title>
        <authorList>
            <consortium name="McGill University Mycobacterium genome consortium"/>
            <person name="Veyrier F.J."/>
            <person name="Behr M.A."/>
        </authorList>
    </citation>
    <scope>NUCLEOTIDE SEQUENCE [LARGE SCALE GENOMIC DNA]</scope>
    <source>
        <strain evidence="2 3">ATCC 12478</strain>
    </source>
</reference>